<dbReference type="EMBL" id="CP061169">
    <property type="protein sequence ID" value="QPZ38409.1"/>
    <property type="molecule type" value="Genomic_DNA"/>
</dbReference>
<gene>
    <name evidence="6" type="ORF">HCR76_16765</name>
</gene>
<proteinExistence type="predicted"/>
<dbReference type="Pfam" id="PF13305">
    <property type="entry name" value="TetR_C_33"/>
    <property type="match status" value="1"/>
</dbReference>
<dbReference type="SUPFAM" id="SSF48498">
    <property type="entry name" value="Tetracyclin repressor-like, C-terminal domain"/>
    <property type="match status" value="1"/>
</dbReference>
<accession>A0ABX6YHW2</accession>
<keyword evidence="1" id="KW-0805">Transcription regulation</keyword>
<feature type="domain" description="HTH tetR-type" evidence="5">
    <location>
        <begin position="6"/>
        <end position="66"/>
    </location>
</feature>
<dbReference type="InterPro" id="IPR001647">
    <property type="entry name" value="HTH_TetR"/>
</dbReference>
<dbReference type="InterPro" id="IPR036271">
    <property type="entry name" value="Tet_transcr_reg_TetR-rel_C_sf"/>
</dbReference>
<dbReference type="Gene3D" id="1.10.357.10">
    <property type="entry name" value="Tetracycline Repressor, domain 2"/>
    <property type="match status" value="1"/>
</dbReference>
<keyword evidence="7" id="KW-1185">Reference proteome</keyword>
<dbReference type="Pfam" id="PF00440">
    <property type="entry name" value="TetR_N"/>
    <property type="match status" value="1"/>
</dbReference>
<name>A0ABX6YHW2_9MICO</name>
<dbReference type="RefSeq" id="WP_166986572.1">
    <property type="nucleotide sequence ID" value="NZ_CP061169.1"/>
</dbReference>
<dbReference type="PROSITE" id="PS50977">
    <property type="entry name" value="HTH_TETR_2"/>
    <property type="match status" value="1"/>
</dbReference>
<reference evidence="6 7" key="1">
    <citation type="submission" date="2020-12" db="EMBL/GenBank/DDBJ databases">
        <title>Microbacterium sp. HY060.</title>
        <authorList>
            <person name="Zhou J."/>
        </authorList>
    </citation>
    <scope>NUCLEOTIDE SEQUENCE [LARGE SCALE GENOMIC DNA]</scope>
    <source>
        <strain evidence="6 7">HY60</strain>
    </source>
</reference>
<evidence type="ECO:0000256" key="4">
    <source>
        <dbReference type="PROSITE-ProRule" id="PRU00335"/>
    </source>
</evidence>
<feature type="DNA-binding region" description="H-T-H motif" evidence="4">
    <location>
        <begin position="29"/>
        <end position="48"/>
    </location>
</feature>
<evidence type="ECO:0000256" key="1">
    <source>
        <dbReference type="ARBA" id="ARBA00023015"/>
    </source>
</evidence>
<dbReference type="PANTHER" id="PTHR30055:SF239">
    <property type="entry name" value="TRANSCRIPTIONAL REGULATORY PROTEIN"/>
    <property type="match status" value="1"/>
</dbReference>
<dbReference type="InterPro" id="IPR025996">
    <property type="entry name" value="MT1864/Rv1816-like_C"/>
</dbReference>
<dbReference type="Proteomes" id="UP000662814">
    <property type="component" value="Chromosome"/>
</dbReference>
<evidence type="ECO:0000256" key="2">
    <source>
        <dbReference type="ARBA" id="ARBA00023125"/>
    </source>
</evidence>
<evidence type="ECO:0000313" key="6">
    <source>
        <dbReference type="EMBL" id="QPZ38409.1"/>
    </source>
</evidence>
<evidence type="ECO:0000256" key="3">
    <source>
        <dbReference type="ARBA" id="ARBA00023163"/>
    </source>
</evidence>
<sequence length="195" mass="20322">MPTPDRTSLPAIVAAGLHVLETNGLSAVTMAAVAARVGVRPPSLYKRVRNRDALIRLIAESVAADLGESLEAADPGGPGTPGADPHVRLSSIVRELRSFACERPAAYRLIFTPLGTGDEVSPEVLESASVPLFDIVATLVDPDRVLLAARTLTAWATGFIAMETSGAFRLGGDVDAAFEYGIESISAALTRPSSA</sequence>
<keyword evidence="2 4" id="KW-0238">DNA-binding</keyword>
<protein>
    <submittedName>
        <fullName evidence="6">TetR/AcrR family transcriptional regulator</fullName>
    </submittedName>
</protein>
<evidence type="ECO:0000313" key="7">
    <source>
        <dbReference type="Proteomes" id="UP000662814"/>
    </source>
</evidence>
<dbReference type="Gene3D" id="1.10.10.60">
    <property type="entry name" value="Homeodomain-like"/>
    <property type="match status" value="1"/>
</dbReference>
<dbReference type="InterPro" id="IPR050109">
    <property type="entry name" value="HTH-type_TetR-like_transc_reg"/>
</dbReference>
<keyword evidence="3" id="KW-0804">Transcription</keyword>
<evidence type="ECO:0000259" key="5">
    <source>
        <dbReference type="PROSITE" id="PS50977"/>
    </source>
</evidence>
<organism evidence="6 7">
    <name type="scientific">Paramicrobacterium chengjingii</name>
    <dbReference type="NCBI Taxonomy" id="2769067"/>
    <lineage>
        <taxon>Bacteria</taxon>
        <taxon>Bacillati</taxon>
        <taxon>Actinomycetota</taxon>
        <taxon>Actinomycetes</taxon>
        <taxon>Micrococcales</taxon>
        <taxon>Microbacteriaceae</taxon>
        <taxon>Paramicrobacterium</taxon>
    </lineage>
</organism>
<dbReference type="PANTHER" id="PTHR30055">
    <property type="entry name" value="HTH-TYPE TRANSCRIPTIONAL REGULATOR RUTR"/>
    <property type="match status" value="1"/>
</dbReference>
<dbReference type="SUPFAM" id="SSF46689">
    <property type="entry name" value="Homeodomain-like"/>
    <property type="match status" value="1"/>
</dbReference>
<dbReference type="InterPro" id="IPR009057">
    <property type="entry name" value="Homeodomain-like_sf"/>
</dbReference>